<dbReference type="HAMAP" id="MF_00171">
    <property type="entry name" value="TruA"/>
    <property type="match status" value="1"/>
</dbReference>
<reference evidence="7 8" key="1">
    <citation type="submission" date="2022-12" db="EMBL/GenBank/DDBJ databases">
        <title>Draft genome sequence of Paenibacillus sp. dW9.</title>
        <authorList>
            <person name="Choi E.-W."/>
            <person name="Kim D.-U."/>
        </authorList>
    </citation>
    <scope>NUCLEOTIDE SEQUENCE [LARGE SCALE GENOMIC DNA]</scope>
    <source>
        <strain evidence="8">dW9</strain>
    </source>
</reference>
<protein>
    <recommendedName>
        <fullName evidence="4">tRNA pseudouridine synthase A</fullName>
        <ecNumber evidence="4">5.4.99.12</ecNumber>
    </recommendedName>
    <alternativeName>
        <fullName evidence="4">tRNA pseudouridine(38-40) synthase</fullName>
    </alternativeName>
    <alternativeName>
        <fullName evidence="4">tRNA pseudouridylate synthase I</fullName>
    </alternativeName>
    <alternativeName>
        <fullName evidence="4">tRNA-uridine isomerase I</fullName>
    </alternativeName>
</protein>
<dbReference type="EMBL" id="JAQAGZ010000034">
    <property type="protein sequence ID" value="MCZ8517289.1"/>
    <property type="molecule type" value="Genomic_DNA"/>
</dbReference>
<sequence length="253" mass="28993">MRNICMTVSYDGTAYHGFQVQPGKITVQECLEQGIKILTGEEVKVISSGRTDAGVHSRGQVFNFVTASQIPVERWALALNARLPDDIVVRHARIVPDHFHARRSAKRKTYRYTIRYGKYPDLFKRYMEFHHPTRLDLDEMREGLQHLVGQHDFVSYCSVRNTKKSTVRTIYEARLECDPWDEDLKSTAVHIYLSGSGFLYNMVRIIVGTLLQVGEGKRTSLDMRSILEAKDRASAGPTAMPHGLMLWEVFYPE</sequence>
<accession>A0ABT4QKB7</accession>
<dbReference type="Gene3D" id="3.30.70.580">
    <property type="entry name" value="Pseudouridine synthase I, catalytic domain, N-terminal subdomain"/>
    <property type="match status" value="1"/>
</dbReference>
<evidence type="ECO:0000256" key="2">
    <source>
        <dbReference type="ARBA" id="ARBA00022694"/>
    </source>
</evidence>
<feature type="domain" description="Pseudouridine synthase I TruA alpha/beta" evidence="6">
    <location>
        <begin position="145"/>
        <end position="252"/>
    </location>
</feature>
<organism evidence="7 8">
    <name type="scientific">Paenibacillus gyeongsangnamensis</name>
    <dbReference type="NCBI Taxonomy" id="3388067"/>
    <lineage>
        <taxon>Bacteria</taxon>
        <taxon>Bacillati</taxon>
        <taxon>Bacillota</taxon>
        <taxon>Bacilli</taxon>
        <taxon>Bacillales</taxon>
        <taxon>Paenibacillaceae</taxon>
        <taxon>Paenibacillus</taxon>
    </lineage>
</organism>
<feature type="active site" description="Nucleophile" evidence="4">
    <location>
        <position position="52"/>
    </location>
</feature>
<comment type="caution">
    <text evidence="7">The sequence shown here is derived from an EMBL/GenBank/DDBJ whole genome shotgun (WGS) entry which is preliminary data.</text>
</comment>
<dbReference type="EC" id="5.4.99.12" evidence="4"/>
<evidence type="ECO:0000313" key="8">
    <source>
        <dbReference type="Proteomes" id="UP001527882"/>
    </source>
</evidence>
<dbReference type="InterPro" id="IPR001406">
    <property type="entry name" value="PsdUridine_synth_TruA"/>
</dbReference>
<keyword evidence="8" id="KW-1185">Reference proteome</keyword>
<dbReference type="InterPro" id="IPR020097">
    <property type="entry name" value="PsdUridine_synth_TruA_a/b_dom"/>
</dbReference>
<evidence type="ECO:0000259" key="6">
    <source>
        <dbReference type="Pfam" id="PF01416"/>
    </source>
</evidence>
<dbReference type="RefSeq" id="WP_269885818.1">
    <property type="nucleotide sequence ID" value="NZ_JAQAGZ010000034.1"/>
</dbReference>
<evidence type="ECO:0000256" key="3">
    <source>
        <dbReference type="ARBA" id="ARBA00023235"/>
    </source>
</evidence>
<dbReference type="Pfam" id="PF01416">
    <property type="entry name" value="PseudoU_synth_1"/>
    <property type="match status" value="2"/>
</dbReference>
<feature type="domain" description="Pseudouridine synthase I TruA alpha/beta" evidence="6">
    <location>
        <begin position="8"/>
        <end position="102"/>
    </location>
</feature>
<comment type="caution">
    <text evidence="4">Lacks conserved residue(s) required for the propagation of feature annotation.</text>
</comment>
<evidence type="ECO:0000256" key="5">
    <source>
        <dbReference type="RuleBase" id="RU003792"/>
    </source>
</evidence>
<keyword evidence="2 4" id="KW-0819">tRNA processing</keyword>
<dbReference type="NCBIfam" id="TIGR00071">
    <property type="entry name" value="hisT_truA"/>
    <property type="match status" value="1"/>
</dbReference>
<dbReference type="PANTHER" id="PTHR11142">
    <property type="entry name" value="PSEUDOURIDYLATE SYNTHASE"/>
    <property type="match status" value="1"/>
</dbReference>
<dbReference type="InterPro" id="IPR020103">
    <property type="entry name" value="PsdUridine_synth_cat_dom_sf"/>
</dbReference>
<dbReference type="Gene3D" id="3.30.70.660">
    <property type="entry name" value="Pseudouridine synthase I, catalytic domain, C-terminal subdomain"/>
    <property type="match status" value="1"/>
</dbReference>
<gene>
    <name evidence="4 7" type="primary">truA</name>
    <name evidence="7" type="ORF">O9H85_34060</name>
</gene>
<comment type="similarity">
    <text evidence="1 4 5">Belongs to the tRNA pseudouridine synthase TruA family.</text>
</comment>
<evidence type="ECO:0000256" key="1">
    <source>
        <dbReference type="ARBA" id="ARBA00009375"/>
    </source>
</evidence>
<evidence type="ECO:0000313" key="7">
    <source>
        <dbReference type="EMBL" id="MCZ8517289.1"/>
    </source>
</evidence>
<name>A0ABT4QKB7_9BACL</name>
<dbReference type="SUPFAM" id="SSF55120">
    <property type="entry name" value="Pseudouridine synthase"/>
    <property type="match status" value="1"/>
</dbReference>
<dbReference type="Proteomes" id="UP001527882">
    <property type="component" value="Unassembled WGS sequence"/>
</dbReference>
<comment type="function">
    <text evidence="4">Formation of pseudouridine at positions 38, 39 and 40 in the anticodon stem and loop of transfer RNAs.</text>
</comment>
<dbReference type="CDD" id="cd02570">
    <property type="entry name" value="PseudoU_synth_EcTruA"/>
    <property type="match status" value="1"/>
</dbReference>
<dbReference type="PANTHER" id="PTHR11142:SF0">
    <property type="entry name" value="TRNA PSEUDOURIDINE SYNTHASE-LIKE 1"/>
    <property type="match status" value="1"/>
</dbReference>
<dbReference type="PIRSF" id="PIRSF001430">
    <property type="entry name" value="tRNA_psdUrid_synth"/>
    <property type="match status" value="1"/>
</dbReference>
<evidence type="ECO:0000256" key="4">
    <source>
        <dbReference type="HAMAP-Rule" id="MF_00171"/>
    </source>
</evidence>
<dbReference type="InterPro" id="IPR020095">
    <property type="entry name" value="PsdUridine_synth_TruA_C"/>
</dbReference>
<dbReference type="InterPro" id="IPR020094">
    <property type="entry name" value="TruA/RsuA/RluB/E/F_N"/>
</dbReference>
<feature type="binding site" evidence="4">
    <location>
        <position position="110"/>
    </location>
    <ligand>
        <name>substrate</name>
    </ligand>
</feature>
<proteinExistence type="inferred from homology"/>
<keyword evidence="3 4" id="KW-0413">Isomerase</keyword>
<dbReference type="GO" id="GO:0160147">
    <property type="term" value="F:tRNA pseudouridine(38-40) synthase activity"/>
    <property type="evidence" value="ECO:0007669"/>
    <property type="project" value="UniProtKB-EC"/>
</dbReference>
<comment type="subunit">
    <text evidence="4">Homodimer.</text>
</comment>
<comment type="catalytic activity">
    <reaction evidence="4 5">
        <text>uridine(38/39/40) in tRNA = pseudouridine(38/39/40) in tRNA</text>
        <dbReference type="Rhea" id="RHEA:22376"/>
        <dbReference type="Rhea" id="RHEA-COMP:10085"/>
        <dbReference type="Rhea" id="RHEA-COMP:10087"/>
        <dbReference type="ChEBI" id="CHEBI:65314"/>
        <dbReference type="ChEBI" id="CHEBI:65315"/>
        <dbReference type="EC" id="5.4.99.12"/>
    </reaction>
</comment>